<dbReference type="EMBL" id="SRIO01000014">
    <property type="protein sequence ID" value="TFZ81932.1"/>
    <property type="molecule type" value="Genomic_DNA"/>
</dbReference>
<comment type="caution">
    <text evidence="1">The sequence shown here is derived from an EMBL/GenBank/DDBJ whole genome shotgun (WGS) entry which is preliminary data.</text>
</comment>
<evidence type="ECO:0000313" key="2">
    <source>
        <dbReference type="Proteomes" id="UP000297890"/>
    </source>
</evidence>
<name>A0A4Z0F8U0_9GAMM</name>
<protein>
    <submittedName>
        <fullName evidence="1">Uncharacterized protein</fullName>
    </submittedName>
</protein>
<keyword evidence="2" id="KW-1185">Reference proteome</keyword>
<sequence length="68" mass="6910">MAYDQLKADSALCAGTRKAGQKCNGTVHVCGACGARGCKQNQGSCTGQAFDVLDRCIQCGALAMQPAG</sequence>
<accession>A0A4Z0F8U0</accession>
<reference evidence="1 2" key="1">
    <citation type="journal article" date="2019" name="ISME J.">
        <title>Candidatus Macondimonas diazotrophica, a novel gammaproteobacterial genus dominating crude-oil-contaminated coastal sediments.</title>
        <authorList>
            <person name="Karthikeyan S."/>
            <person name="Konstantinidis K."/>
        </authorList>
    </citation>
    <scope>NUCLEOTIDE SEQUENCE [LARGE SCALE GENOMIC DNA]</scope>
    <source>
        <strain evidence="1 2">KTK01</strain>
    </source>
</reference>
<organism evidence="1 2">
    <name type="scientific">Candidatus Macondimonas diazotrophica</name>
    <dbReference type="NCBI Taxonomy" id="2305248"/>
    <lineage>
        <taxon>Bacteria</taxon>
        <taxon>Pseudomonadati</taxon>
        <taxon>Pseudomonadota</taxon>
        <taxon>Gammaproteobacteria</taxon>
        <taxon>Chromatiales</taxon>
        <taxon>Ectothiorhodospiraceae</taxon>
        <taxon>Candidatus Macondimonas</taxon>
    </lineage>
</organism>
<gene>
    <name evidence="1" type="ORF">E4680_10635</name>
</gene>
<dbReference type="OrthoDB" id="8563876at2"/>
<dbReference type="AlphaFoldDB" id="A0A4Z0F8U0"/>
<dbReference type="Proteomes" id="UP000297890">
    <property type="component" value="Unassembled WGS sequence"/>
</dbReference>
<evidence type="ECO:0000313" key="1">
    <source>
        <dbReference type="EMBL" id="TFZ81932.1"/>
    </source>
</evidence>
<proteinExistence type="predicted"/>